<protein>
    <submittedName>
        <fullName evidence="2">Uncharacterized protein</fullName>
    </submittedName>
</protein>
<proteinExistence type="evidence at transcript level"/>
<organism evidence="2">
    <name type="scientific">Zea mays</name>
    <name type="common">Maize</name>
    <dbReference type="NCBI Taxonomy" id="4577"/>
    <lineage>
        <taxon>Eukaryota</taxon>
        <taxon>Viridiplantae</taxon>
        <taxon>Streptophyta</taxon>
        <taxon>Embryophyta</taxon>
        <taxon>Tracheophyta</taxon>
        <taxon>Spermatophyta</taxon>
        <taxon>Magnoliopsida</taxon>
        <taxon>Liliopsida</taxon>
        <taxon>Poales</taxon>
        <taxon>Poaceae</taxon>
        <taxon>PACMAD clade</taxon>
        <taxon>Panicoideae</taxon>
        <taxon>Andropogonodae</taxon>
        <taxon>Andropogoneae</taxon>
        <taxon>Tripsacinae</taxon>
        <taxon>Zea</taxon>
    </lineage>
</organism>
<feature type="compositionally biased region" description="Low complexity" evidence="1">
    <location>
        <begin position="11"/>
        <end position="20"/>
    </location>
</feature>
<reference evidence="2" key="2">
    <citation type="submission" date="2012-06" db="EMBL/GenBank/DDBJ databases">
        <authorList>
            <person name="Yu Y."/>
            <person name="Currie J."/>
            <person name="Lomeli R."/>
            <person name="Angelova A."/>
            <person name="Collura K."/>
            <person name="Wissotski M."/>
            <person name="Campos D."/>
            <person name="Kudrna D."/>
            <person name="Golser W."/>
            <person name="Ashely E."/>
            <person name="Descour A."/>
            <person name="Fernandes J."/>
            <person name="Soderlund C."/>
            <person name="Walbot V."/>
        </authorList>
    </citation>
    <scope>NUCLEOTIDE SEQUENCE</scope>
    <source>
        <strain evidence="2">B73</strain>
    </source>
</reference>
<dbReference type="EMBL" id="BT083559">
    <property type="protein sequence ID" value="ACR33912.1"/>
    <property type="molecule type" value="mRNA"/>
</dbReference>
<feature type="compositionally biased region" description="Polar residues" evidence="1">
    <location>
        <begin position="136"/>
        <end position="154"/>
    </location>
</feature>
<feature type="region of interest" description="Disordered" evidence="1">
    <location>
        <begin position="132"/>
        <end position="172"/>
    </location>
</feature>
<evidence type="ECO:0000256" key="1">
    <source>
        <dbReference type="SAM" id="MobiDB-lite"/>
    </source>
</evidence>
<dbReference type="AlphaFoldDB" id="C4IYB2"/>
<sequence length="172" mass="17762">MGAARRHRPVAASSTCTSATGSKVRGSQPPSTATRVPTAAHCANTGTTGGAPRSRRHSPVVTLYTATPYAGVLPGPSSPSLGPSSPDGFPNCIRYTRSSLAPAAARADAKAGAAAALRQPRQTRRIARWEAWGTRARQSTATSSGMPGISSTCSWPPRQPPPPLGARILRAR</sequence>
<feature type="region of interest" description="Disordered" evidence="1">
    <location>
        <begin position="1"/>
        <end position="58"/>
    </location>
</feature>
<accession>C4IYB2</accession>
<name>C4IYB2_MAIZE</name>
<evidence type="ECO:0000313" key="2">
    <source>
        <dbReference type="EMBL" id="ACR33912.1"/>
    </source>
</evidence>
<reference evidence="2" key="1">
    <citation type="journal article" date="2009" name="PLoS Genet.">
        <title>Sequencing, mapping, and analysis of 27,455 maize full-length cDNAs.</title>
        <authorList>
            <person name="Soderlund C."/>
            <person name="Descour A."/>
            <person name="Kudrna D."/>
            <person name="Bomhoff M."/>
            <person name="Boyd L."/>
            <person name="Currie J."/>
            <person name="Angelova A."/>
            <person name="Collura K."/>
            <person name="Wissotski M."/>
            <person name="Ashley E."/>
            <person name="Morrow D."/>
            <person name="Fernandes J."/>
            <person name="Walbot V."/>
            <person name="Yu Y."/>
        </authorList>
    </citation>
    <scope>NUCLEOTIDE SEQUENCE</scope>
    <source>
        <strain evidence="2">B73</strain>
    </source>
</reference>
<dbReference type="EMBL" id="BT086426">
    <property type="protein sequence ID" value="ACR36779.1"/>
    <property type="molecule type" value="mRNA"/>
</dbReference>